<sequence>MNAERLQVLPGRSTLWSKQEDEALLRLATELAPSCRIRRALYARLGGHFSNRSEEAIRKRLQLLRWSPDGALGARLLREGEQSPTQAILSESIVDDERESALWVGAMQSAIVDSLASVEDEELNTARLCQLVRDWREGLLDLRSVQLVFEQLTAETFPHVWRPSTFKYRAGAAVKTKRQIRRAQFAQVQKLYATRRKDCADTVLSGDWRAAHESSLRRPTSLGEFWSQVFDQPSMPDPRPVEAGPPKWSVLVPIAAHEVTEALKQMGQTAPGLDRVTTADLLRKNQEGLAQFLNT</sequence>
<dbReference type="AlphaFoldDB" id="A0A3P8J8D8"/>
<proteinExistence type="predicted"/>
<dbReference type="EMBL" id="UZAN01077544">
    <property type="protein sequence ID" value="VDP96165.1"/>
    <property type="molecule type" value="Genomic_DNA"/>
</dbReference>
<dbReference type="Proteomes" id="UP000272942">
    <property type="component" value="Unassembled WGS sequence"/>
</dbReference>
<dbReference type="OrthoDB" id="6271741at2759"/>
<reference evidence="1 2" key="1">
    <citation type="submission" date="2018-11" db="EMBL/GenBank/DDBJ databases">
        <authorList>
            <consortium name="Pathogen Informatics"/>
        </authorList>
    </citation>
    <scope>NUCLEOTIDE SEQUENCE [LARGE SCALE GENOMIC DNA]</scope>
    <source>
        <strain evidence="1 2">Egypt</strain>
    </source>
</reference>
<gene>
    <name evidence="1" type="ORF">ECPE_LOCUS18354</name>
</gene>
<protein>
    <submittedName>
        <fullName evidence="1">Uncharacterized protein</fullName>
    </submittedName>
</protein>
<evidence type="ECO:0000313" key="1">
    <source>
        <dbReference type="EMBL" id="VDP96165.1"/>
    </source>
</evidence>
<evidence type="ECO:0000313" key="2">
    <source>
        <dbReference type="Proteomes" id="UP000272942"/>
    </source>
</evidence>
<organism evidence="1 2">
    <name type="scientific">Echinostoma caproni</name>
    <dbReference type="NCBI Taxonomy" id="27848"/>
    <lineage>
        <taxon>Eukaryota</taxon>
        <taxon>Metazoa</taxon>
        <taxon>Spiralia</taxon>
        <taxon>Lophotrochozoa</taxon>
        <taxon>Platyhelminthes</taxon>
        <taxon>Trematoda</taxon>
        <taxon>Digenea</taxon>
        <taxon>Plagiorchiida</taxon>
        <taxon>Echinostomata</taxon>
        <taxon>Echinostomatoidea</taxon>
        <taxon>Echinostomatidae</taxon>
        <taxon>Echinostoma</taxon>
    </lineage>
</organism>
<accession>A0A3P8J8D8</accession>
<name>A0A3P8J8D8_9TREM</name>
<keyword evidence="2" id="KW-1185">Reference proteome</keyword>
<feature type="non-terminal residue" evidence="1">
    <location>
        <position position="295"/>
    </location>
</feature>